<accession>A0A8S4G006</accession>
<reference evidence="2" key="1">
    <citation type="submission" date="2020-11" db="EMBL/GenBank/DDBJ databases">
        <authorList>
            <person name="Whiteford S."/>
        </authorList>
    </citation>
    <scope>NUCLEOTIDE SEQUENCE</scope>
</reference>
<name>A0A8S4G006_PLUXY</name>
<dbReference type="Gene3D" id="3.90.1200.10">
    <property type="match status" value="1"/>
</dbReference>
<protein>
    <submittedName>
        <fullName evidence="2">(diamondback moth) hypothetical protein</fullName>
    </submittedName>
</protein>
<sequence>MSLEVNTSEPDEFNNDELHKYIEEYAKTMGIKEFTYHVEYVCGRGDNFISNLFRVFIKETNDCKDANVSVVVKTLVNTVRQDLFNQLHAREVLVYDKVIPAFEDIQMRLIEDQRIVLPKSFVSCDTKGKEVLILEDLKAKGYAMETNFEKYDTIQYQHVCFALTELAKFHGLSFVIQHEQPDNHRDLAEQFSDLIYKDSFLNKTLLRNHFQDSFNMSLNVIEDVEAKKKLEQIECKLLEILRKYVEPRTYNVLCHGDMWINNMVFKHDDEGNPTKVCFIDFQAMRYASPVIDIVYFIYLCTDSEFRSQHFFTLQDLYYDSLKQFLNLYQLDVSIIYPKEEFVKDLNYYMSLGLLVALVELRVITTTPEDDAILRGSSLAGNSNTSEVPGENNLFIHRVNDVVNEFVSNGLLDSIT</sequence>
<evidence type="ECO:0000313" key="3">
    <source>
        <dbReference type="Proteomes" id="UP000653454"/>
    </source>
</evidence>
<evidence type="ECO:0000313" key="2">
    <source>
        <dbReference type="EMBL" id="CAG9132677.1"/>
    </source>
</evidence>
<evidence type="ECO:0000259" key="1">
    <source>
        <dbReference type="SMART" id="SM00587"/>
    </source>
</evidence>
<dbReference type="SUPFAM" id="SSF56112">
    <property type="entry name" value="Protein kinase-like (PK-like)"/>
    <property type="match status" value="1"/>
</dbReference>
<dbReference type="PANTHER" id="PTHR11012:SF54">
    <property type="entry name" value="CHK KINASE-LIKE DOMAIN-CONTAINING PROTEIN"/>
    <property type="match status" value="1"/>
</dbReference>
<comment type="caution">
    <text evidence="2">The sequence shown here is derived from an EMBL/GenBank/DDBJ whole genome shotgun (WGS) entry which is preliminary data.</text>
</comment>
<dbReference type="Proteomes" id="UP000653454">
    <property type="component" value="Unassembled WGS sequence"/>
</dbReference>
<dbReference type="InterPro" id="IPR004119">
    <property type="entry name" value="EcKL"/>
</dbReference>
<gene>
    <name evidence="2" type="ORF">PLXY2_LOCUS10967</name>
</gene>
<dbReference type="AlphaFoldDB" id="A0A8S4G006"/>
<dbReference type="EMBL" id="CAJHNJ030000052">
    <property type="protein sequence ID" value="CAG9132677.1"/>
    <property type="molecule type" value="Genomic_DNA"/>
</dbReference>
<keyword evidence="3" id="KW-1185">Reference proteome</keyword>
<dbReference type="SMART" id="SM00587">
    <property type="entry name" value="CHK"/>
    <property type="match status" value="1"/>
</dbReference>
<dbReference type="PANTHER" id="PTHR11012">
    <property type="entry name" value="PROTEIN KINASE-LIKE DOMAIN-CONTAINING"/>
    <property type="match status" value="1"/>
</dbReference>
<dbReference type="Pfam" id="PF02958">
    <property type="entry name" value="EcKL"/>
    <property type="match status" value="1"/>
</dbReference>
<organism evidence="2 3">
    <name type="scientific">Plutella xylostella</name>
    <name type="common">Diamondback moth</name>
    <name type="synonym">Plutella maculipennis</name>
    <dbReference type="NCBI Taxonomy" id="51655"/>
    <lineage>
        <taxon>Eukaryota</taxon>
        <taxon>Metazoa</taxon>
        <taxon>Ecdysozoa</taxon>
        <taxon>Arthropoda</taxon>
        <taxon>Hexapoda</taxon>
        <taxon>Insecta</taxon>
        <taxon>Pterygota</taxon>
        <taxon>Neoptera</taxon>
        <taxon>Endopterygota</taxon>
        <taxon>Lepidoptera</taxon>
        <taxon>Glossata</taxon>
        <taxon>Ditrysia</taxon>
        <taxon>Yponomeutoidea</taxon>
        <taxon>Plutellidae</taxon>
        <taxon>Plutella</taxon>
    </lineage>
</organism>
<dbReference type="InterPro" id="IPR015897">
    <property type="entry name" value="CHK_kinase-like"/>
</dbReference>
<proteinExistence type="predicted"/>
<feature type="domain" description="CHK kinase-like" evidence="1">
    <location>
        <begin position="132"/>
        <end position="327"/>
    </location>
</feature>
<dbReference type="InterPro" id="IPR011009">
    <property type="entry name" value="Kinase-like_dom_sf"/>
</dbReference>